<dbReference type="InterPro" id="IPR053781">
    <property type="entry name" value="F-box_AtFBL13-like"/>
</dbReference>
<dbReference type="InterPro" id="IPR032675">
    <property type="entry name" value="LRR_dom_sf"/>
</dbReference>
<dbReference type="GeneID" id="108983135"/>
<reference evidence="4" key="1">
    <citation type="submission" date="2025-08" db="UniProtKB">
        <authorList>
            <consortium name="RefSeq"/>
        </authorList>
    </citation>
    <scope>IDENTIFICATION</scope>
    <source>
        <tissue evidence="4">Leaves</tissue>
    </source>
</reference>
<organism evidence="3 4">
    <name type="scientific">Juglans regia</name>
    <name type="common">English walnut</name>
    <dbReference type="NCBI Taxonomy" id="51240"/>
    <lineage>
        <taxon>Eukaryota</taxon>
        <taxon>Viridiplantae</taxon>
        <taxon>Streptophyta</taxon>
        <taxon>Embryophyta</taxon>
        <taxon>Tracheophyta</taxon>
        <taxon>Spermatophyta</taxon>
        <taxon>Magnoliopsida</taxon>
        <taxon>eudicotyledons</taxon>
        <taxon>Gunneridae</taxon>
        <taxon>Pentapetalae</taxon>
        <taxon>rosids</taxon>
        <taxon>fabids</taxon>
        <taxon>Fagales</taxon>
        <taxon>Juglandaceae</taxon>
        <taxon>Juglans</taxon>
    </lineage>
</organism>
<dbReference type="Proteomes" id="UP000235220">
    <property type="component" value="Chromosome 2"/>
</dbReference>
<protein>
    <submittedName>
        <fullName evidence="4">F-box protein At3g62230-like</fullName>
    </submittedName>
</protein>
<dbReference type="InterPro" id="IPR055357">
    <property type="entry name" value="LRR_At1g61320_AtMIF1"/>
</dbReference>
<dbReference type="STRING" id="51240.A0A2I4DSW5"/>
<evidence type="ECO:0000259" key="1">
    <source>
        <dbReference type="Pfam" id="PF00646"/>
    </source>
</evidence>
<dbReference type="OrthoDB" id="673865at2759"/>
<dbReference type="Pfam" id="PF23622">
    <property type="entry name" value="LRR_At1g61320_AtMIF1"/>
    <property type="match status" value="1"/>
</dbReference>
<keyword evidence="3" id="KW-1185">Reference proteome</keyword>
<dbReference type="RefSeq" id="XP_018810231.2">
    <property type="nucleotide sequence ID" value="XM_018954686.2"/>
</dbReference>
<sequence length="483" mass="56388">MDPIYGFSNSPRQNYLEAMAGNLDMFSRLTDEILLIIIFFLPFKEAARTCVLSKRWRHIWRETKNIDFDERFFVGVGESQERQETQRQIFIDFARQWMKNYKKTGIDKFRLSCLKPVNFREDVERCIAFAISHNVKVLDLDFSDPILWEEDGFSNHEALFDLPMNVYGHVVLESLKLFSCSFRVSDFMNLKALKHVSLGWLQLKVSFIESLLLNCPLLESLSLTKCWNLEHLRINGPNLRLRSLVIDKCNFLRDHWFDIEAPNLRFLKYSGVVGIFDIEINRNYMEEADLDFGLEFEVDEAVGNLLHKLLEQLYPIRVLTVCSYMLQVIPLGEEPLRMSFPLNLKHLILKAAMHENELYGIRFFLNSCPYLETLTIEIGPGRVFDDYTPPFELNPDRFWTQCPKFDCLGRNLKVVDIKGFTGTRHEVCLLCYLIFYGRVLECLNITIWKEGGANGGNVEVYRKRAQGLQSFKKGSPNLQISIY</sequence>
<dbReference type="PANTHER" id="PTHR34145:SF28">
    <property type="entry name" value="F-BOX DOMAIN-CONTAINING PROTEIN"/>
    <property type="match status" value="1"/>
</dbReference>
<dbReference type="CDD" id="cd22160">
    <property type="entry name" value="F-box_AtFBL13-like"/>
    <property type="match status" value="1"/>
</dbReference>
<dbReference type="KEGG" id="jre:108983135"/>
<feature type="domain" description="F-box" evidence="1">
    <location>
        <begin position="26"/>
        <end position="62"/>
    </location>
</feature>
<dbReference type="AlphaFoldDB" id="A0A2I4DSW5"/>
<evidence type="ECO:0000313" key="4">
    <source>
        <dbReference type="RefSeq" id="XP_018810231.2"/>
    </source>
</evidence>
<dbReference type="Gene3D" id="1.20.1280.50">
    <property type="match status" value="1"/>
</dbReference>
<proteinExistence type="predicted"/>
<dbReference type="Gene3D" id="3.80.10.10">
    <property type="entry name" value="Ribonuclease Inhibitor"/>
    <property type="match status" value="1"/>
</dbReference>
<dbReference type="SUPFAM" id="SSF52047">
    <property type="entry name" value="RNI-like"/>
    <property type="match status" value="1"/>
</dbReference>
<dbReference type="SUPFAM" id="SSF81383">
    <property type="entry name" value="F-box domain"/>
    <property type="match status" value="1"/>
</dbReference>
<dbReference type="Pfam" id="PF00646">
    <property type="entry name" value="F-box"/>
    <property type="match status" value="1"/>
</dbReference>
<evidence type="ECO:0000313" key="3">
    <source>
        <dbReference type="Proteomes" id="UP000235220"/>
    </source>
</evidence>
<dbReference type="InterPro" id="IPR053772">
    <property type="entry name" value="At1g61320/At1g61330-like"/>
</dbReference>
<dbReference type="PANTHER" id="PTHR34145">
    <property type="entry name" value="OS02G0105600 PROTEIN"/>
    <property type="match status" value="1"/>
</dbReference>
<dbReference type="InParanoid" id="A0A2I4DSW5"/>
<name>A0A2I4DSW5_JUGRE</name>
<gene>
    <name evidence="4" type="primary">LOC108983135</name>
</gene>
<dbReference type="InterPro" id="IPR001810">
    <property type="entry name" value="F-box_dom"/>
</dbReference>
<dbReference type="InterPro" id="IPR036047">
    <property type="entry name" value="F-box-like_dom_sf"/>
</dbReference>
<accession>A0A2I4DSW5</accession>
<feature type="domain" description="At1g61320/AtMIF1 LRR" evidence="2">
    <location>
        <begin position="98"/>
        <end position="447"/>
    </location>
</feature>
<dbReference type="FunCoup" id="A0A2I4DSW5">
    <property type="interactions" value="158"/>
</dbReference>
<evidence type="ECO:0000259" key="2">
    <source>
        <dbReference type="Pfam" id="PF23622"/>
    </source>
</evidence>